<accession>B2IEP7</accession>
<reference evidence="2 3" key="2">
    <citation type="journal article" date="2010" name="J. Bacteriol.">
        <title>Complete genome sequence of Beijerinckia indica subsp. indica.</title>
        <authorList>
            <person name="Tamas I."/>
            <person name="Dedysh S.N."/>
            <person name="Liesack W."/>
            <person name="Stott M.B."/>
            <person name="Alam M."/>
            <person name="Murrell J.C."/>
            <person name="Dunfield P.F."/>
        </authorList>
    </citation>
    <scope>NUCLEOTIDE SEQUENCE [LARGE SCALE GENOMIC DNA]</scope>
    <source>
        <strain evidence="3">ATCC 9039 / DSM 1715 / NCIMB 8712</strain>
    </source>
</reference>
<dbReference type="Pfam" id="PF16868">
    <property type="entry name" value="NMT1_3"/>
    <property type="match status" value="1"/>
</dbReference>
<dbReference type="eggNOG" id="COG2358">
    <property type="taxonomic scope" value="Bacteria"/>
</dbReference>
<name>B2IEP7_BEII9</name>
<keyword evidence="1" id="KW-0812">Transmembrane</keyword>
<gene>
    <name evidence="2" type="ordered locus">Bind_3430</name>
</gene>
<dbReference type="InterPro" id="IPR011852">
    <property type="entry name" value="TRAP_TAXI"/>
</dbReference>
<evidence type="ECO:0000313" key="2">
    <source>
        <dbReference type="EMBL" id="ACB96987.1"/>
    </source>
</evidence>
<evidence type="ECO:0000256" key="1">
    <source>
        <dbReference type="SAM" id="Phobius"/>
    </source>
</evidence>
<dbReference type="HOGENOM" id="CLU_033215_6_0_5"/>
<keyword evidence="2" id="KW-0675">Receptor</keyword>
<dbReference type="AlphaFoldDB" id="B2IEP7"/>
<sequence length="461" mass="49769">MRRINLIVIISLAVCAGLIVLATTLYYTQPTVLRVAVVRDSEDQAIMNSAAHIFTKDHEGIHLRIVPADDLKAASTLLAEGKADLAVLRSDIAMPSSGRTLLIMRRNAVLIFAPDGSGVHEIGDLAGKRIGVLRTASHAGARLDNAGTEALLALVLTQYDVPAAGVTKLRLSLAEIPDALRRHQIDAVLAVDAQEAPDMAAAINAVALSSAQKVVFLPINEAEAIAKRLPNLDVIEIVRGVFGGATPPRPAENFDTLGSTTRLVATTRLSDGTAAEVTRLLLAAQPELATHIPIANQIKAPDPRKDAVLPVHTGTLAYLEDEEETFFQRYSDLFYIGVMMLSLFGTGMATMIGRLRQHKIDAIDDDLQKLLDLIMQARLAHDDGVLDSCEAETEVLFARLLTPANVQLMGPARISALGITLEEMRFILREKRAEPALREPPPHALNRALVEALSPRRQAGE</sequence>
<dbReference type="KEGG" id="bid:Bind_3430"/>
<dbReference type="EMBL" id="CP001016">
    <property type="protein sequence ID" value="ACB96987.1"/>
    <property type="molecule type" value="Genomic_DNA"/>
</dbReference>
<keyword evidence="1" id="KW-0472">Membrane</keyword>
<keyword evidence="1" id="KW-1133">Transmembrane helix</keyword>
<dbReference type="Gene3D" id="3.40.190.10">
    <property type="entry name" value="Periplasmic binding protein-like II"/>
    <property type="match status" value="2"/>
</dbReference>
<keyword evidence="3" id="KW-1185">Reference proteome</keyword>
<reference evidence="3" key="1">
    <citation type="submission" date="2008-03" db="EMBL/GenBank/DDBJ databases">
        <title>Complete sequence of chromosome of Beijerinckia indica subsp. indica ATCC 9039.</title>
        <authorList>
            <consortium name="US DOE Joint Genome Institute"/>
            <person name="Copeland A."/>
            <person name="Lucas S."/>
            <person name="Lapidus A."/>
            <person name="Glavina del Rio T."/>
            <person name="Dalin E."/>
            <person name="Tice H."/>
            <person name="Bruce D."/>
            <person name="Goodwin L."/>
            <person name="Pitluck S."/>
            <person name="LaButti K."/>
            <person name="Schmutz J."/>
            <person name="Larimer F."/>
            <person name="Land M."/>
            <person name="Hauser L."/>
            <person name="Kyrpides N."/>
            <person name="Mikhailova N."/>
            <person name="Dunfield P.F."/>
            <person name="Dedysh S.N."/>
            <person name="Liesack W."/>
            <person name="Saw J.H."/>
            <person name="Alam M."/>
            <person name="Chen Y."/>
            <person name="Murrell J.C."/>
            <person name="Richardson P."/>
        </authorList>
    </citation>
    <scope>NUCLEOTIDE SEQUENCE [LARGE SCALE GENOMIC DNA]</scope>
    <source>
        <strain evidence="3">ATCC 9039 / DSM 1715 / NCIMB 8712</strain>
    </source>
</reference>
<proteinExistence type="predicted"/>
<dbReference type="OrthoDB" id="252197at2"/>
<organism evidence="2 3">
    <name type="scientific">Beijerinckia indica subsp. indica (strain ATCC 9039 / DSM 1715 / NCIMB 8712)</name>
    <dbReference type="NCBI Taxonomy" id="395963"/>
    <lineage>
        <taxon>Bacteria</taxon>
        <taxon>Pseudomonadati</taxon>
        <taxon>Pseudomonadota</taxon>
        <taxon>Alphaproteobacteria</taxon>
        <taxon>Hyphomicrobiales</taxon>
        <taxon>Beijerinckiaceae</taxon>
        <taxon>Beijerinckia</taxon>
    </lineage>
</organism>
<feature type="transmembrane region" description="Helical" evidence="1">
    <location>
        <begin position="333"/>
        <end position="352"/>
    </location>
</feature>
<dbReference type="Proteomes" id="UP000001695">
    <property type="component" value="Chromosome"/>
</dbReference>
<dbReference type="SUPFAM" id="SSF53850">
    <property type="entry name" value="Periplasmic binding protein-like II"/>
    <property type="match status" value="1"/>
</dbReference>
<protein>
    <submittedName>
        <fullName evidence="2">TRAP transporter solute receptor, TAXI family</fullName>
    </submittedName>
</protein>
<dbReference type="STRING" id="395963.Bind_3430"/>
<dbReference type="PANTHER" id="PTHR42941:SF1">
    <property type="entry name" value="SLL1037 PROTEIN"/>
    <property type="match status" value="1"/>
</dbReference>
<dbReference type="RefSeq" id="WP_012386335.1">
    <property type="nucleotide sequence ID" value="NC_010581.1"/>
</dbReference>
<dbReference type="PANTHER" id="PTHR42941">
    <property type="entry name" value="SLL1037 PROTEIN"/>
    <property type="match status" value="1"/>
</dbReference>
<evidence type="ECO:0000313" key="3">
    <source>
        <dbReference type="Proteomes" id="UP000001695"/>
    </source>
</evidence>